<gene>
    <name evidence="1" type="ORF">PG996_004972</name>
</gene>
<dbReference type="InterPro" id="IPR016477">
    <property type="entry name" value="Fructo-/Ketosamine-3-kinase"/>
</dbReference>
<keyword evidence="2" id="KW-1185">Reference proteome</keyword>
<accession>A0ABR1VK68</accession>
<reference evidence="1 2" key="1">
    <citation type="submission" date="2023-01" db="EMBL/GenBank/DDBJ databases">
        <title>Analysis of 21 Apiospora genomes using comparative genomics revels a genus with tremendous synthesis potential of carbohydrate active enzymes and secondary metabolites.</title>
        <authorList>
            <person name="Sorensen T."/>
        </authorList>
    </citation>
    <scope>NUCLEOTIDE SEQUENCE [LARGE SCALE GENOMIC DNA]</scope>
    <source>
        <strain evidence="1 2">CBS 83171</strain>
    </source>
</reference>
<evidence type="ECO:0000313" key="1">
    <source>
        <dbReference type="EMBL" id="KAK8071624.1"/>
    </source>
</evidence>
<comment type="caution">
    <text evidence="1">The sequence shown here is derived from an EMBL/GenBank/DDBJ whole genome shotgun (WGS) entry which is preliminary data.</text>
</comment>
<sequence length="96" mass="11302">MWHGNASTDSETNMPIIFDAASFYAHNECRYHDIQHELAVWRQPWNKISTPFRMQYHQHFPKSKPEGDYDDRNLLYATLISSMRELVEKFPGGLEG</sequence>
<organism evidence="1 2">
    <name type="scientific">Apiospora saccharicola</name>
    <dbReference type="NCBI Taxonomy" id="335842"/>
    <lineage>
        <taxon>Eukaryota</taxon>
        <taxon>Fungi</taxon>
        <taxon>Dikarya</taxon>
        <taxon>Ascomycota</taxon>
        <taxon>Pezizomycotina</taxon>
        <taxon>Sordariomycetes</taxon>
        <taxon>Xylariomycetidae</taxon>
        <taxon>Amphisphaeriales</taxon>
        <taxon>Apiosporaceae</taxon>
        <taxon>Apiospora</taxon>
    </lineage>
</organism>
<dbReference type="EMBL" id="JAQQWM010000003">
    <property type="protein sequence ID" value="KAK8071624.1"/>
    <property type="molecule type" value="Genomic_DNA"/>
</dbReference>
<protein>
    <submittedName>
        <fullName evidence="1">Aldo/keto reductase</fullName>
    </submittedName>
</protein>
<dbReference type="Gene3D" id="3.90.1200.10">
    <property type="match status" value="1"/>
</dbReference>
<name>A0ABR1VK68_9PEZI</name>
<evidence type="ECO:0000313" key="2">
    <source>
        <dbReference type="Proteomes" id="UP001446871"/>
    </source>
</evidence>
<proteinExistence type="predicted"/>
<dbReference type="Proteomes" id="UP001446871">
    <property type="component" value="Unassembled WGS sequence"/>
</dbReference>
<dbReference type="Pfam" id="PF03881">
    <property type="entry name" value="Fructosamin_kin"/>
    <property type="match status" value="1"/>
</dbReference>